<proteinExistence type="predicted"/>
<gene>
    <name evidence="1" type="ORF">EYF80_037923</name>
</gene>
<name>A0A4Z2GEG1_9TELE</name>
<sequence length="138" mass="14894">MPTESSLDHATCFRTTRLTGSELRLQQRSVLMQKGLLESDLTDRSAVAIRPCTATPVSLRLSLTSSQSRDILGSETGLIGSYAGRQRPRLRSGCFHRPTVAFALLPYELITQGVSVTASVSSCSPVFLLSANTHLLGD</sequence>
<dbReference type="EMBL" id="SRLO01000567">
    <property type="protein sequence ID" value="TNN51897.1"/>
    <property type="molecule type" value="Genomic_DNA"/>
</dbReference>
<organism evidence="1 2">
    <name type="scientific">Liparis tanakae</name>
    <name type="common">Tanaka's snailfish</name>
    <dbReference type="NCBI Taxonomy" id="230148"/>
    <lineage>
        <taxon>Eukaryota</taxon>
        <taxon>Metazoa</taxon>
        <taxon>Chordata</taxon>
        <taxon>Craniata</taxon>
        <taxon>Vertebrata</taxon>
        <taxon>Euteleostomi</taxon>
        <taxon>Actinopterygii</taxon>
        <taxon>Neopterygii</taxon>
        <taxon>Teleostei</taxon>
        <taxon>Neoteleostei</taxon>
        <taxon>Acanthomorphata</taxon>
        <taxon>Eupercaria</taxon>
        <taxon>Perciformes</taxon>
        <taxon>Cottioidei</taxon>
        <taxon>Cottales</taxon>
        <taxon>Liparidae</taxon>
        <taxon>Liparis</taxon>
    </lineage>
</organism>
<comment type="caution">
    <text evidence="1">The sequence shown here is derived from an EMBL/GenBank/DDBJ whole genome shotgun (WGS) entry which is preliminary data.</text>
</comment>
<reference evidence="1 2" key="1">
    <citation type="submission" date="2019-03" db="EMBL/GenBank/DDBJ databases">
        <title>First draft genome of Liparis tanakae, snailfish: a comprehensive survey of snailfish specific genes.</title>
        <authorList>
            <person name="Kim W."/>
            <person name="Song I."/>
            <person name="Jeong J.-H."/>
            <person name="Kim D."/>
            <person name="Kim S."/>
            <person name="Ryu S."/>
            <person name="Song J.Y."/>
            <person name="Lee S.K."/>
        </authorList>
    </citation>
    <scope>NUCLEOTIDE SEQUENCE [LARGE SCALE GENOMIC DNA]</scope>
    <source>
        <tissue evidence="1">Muscle</tissue>
    </source>
</reference>
<protein>
    <submittedName>
        <fullName evidence="1">Uncharacterized protein</fullName>
    </submittedName>
</protein>
<dbReference type="Proteomes" id="UP000314294">
    <property type="component" value="Unassembled WGS sequence"/>
</dbReference>
<accession>A0A4Z2GEG1</accession>
<dbReference type="AlphaFoldDB" id="A0A4Z2GEG1"/>
<evidence type="ECO:0000313" key="2">
    <source>
        <dbReference type="Proteomes" id="UP000314294"/>
    </source>
</evidence>
<evidence type="ECO:0000313" key="1">
    <source>
        <dbReference type="EMBL" id="TNN51897.1"/>
    </source>
</evidence>
<keyword evidence="2" id="KW-1185">Reference proteome</keyword>